<dbReference type="GO" id="GO:0051537">
    <property type="term" value="F:2 iron, 2 sulfur cluster binding"/>
    <property type="evidence" value="ECO:0007669"/>
    <property type="project" value="InterPro"/>
</dbReference>
<dbReference type="PIRSF" id="PIRSF036557">
    <property type="entry name" value="XdhA_RC"/>
    <property type="match status" value="1"/>
</dbReference>
<dbReference type="Gene3D" id="3.10.20.30">
    <property type="match status" value="1"/>
</dbReference>
<dbReference type="InterPro" id="IPR014307">
    <property type="entry name" value="Xanthine_DH_ssu"/>
</dbReference>
<dbReference type="InterPro" id="IPR016169">
    <property type="entry name" value="FAD-bd_PCMH_sub2"/>
</dbReference>
<sequence>MTVTVRFLLNGKQRIARAVEPTRTVLQHLRVHERALGTKEGCAEGDCGACTVALGRPNGEGGFDFRAVNSCILLTAEIDGCAITSVEGLADAEDRPHPAQAKLVEHHGSQCGYCTPGIAMSLFAHEREGRGGALDDIHQTLSGNLCRCTGYRPIIDAAKDMVACGRSVDFDARERQWREALDALIAEGAGDKAQIDIAGYEVPTELKDLDRLLAKHPEARLLAGGTDLGVAVAKRAENPGPLISLSRLNALKVIEEGEAGVVIGAGATYEKALPVLDRHFPAFADIVRRIGSRQVRNLATIGGNICNASPIGDSAPCLLALNAEVVLRSVEGRRMVPLDKFFIAYRKTALKPGEYLEAIHVPYMREGDVFRAYKLSKRYDQDISTVSAAFVLRMSDSKIAAARAAFGGMAATPARAVALEKALVGATLERSAELAAQLGRDFKPLSDFRGSATYRLAAGSGLVERLLAEVANKDVPTEVWAL</sequence>
<gene>
    <name evidence="8" type="primary">xdhA</name>
    <name evidence="8" type="ORF">F2P47_04880</name>
</gene>
<dbReference type="InterPro" id="IPR016208">
    <property type="entry name" value="Ald_Oxase/xanthine_DH-like"/>
</dbReference>
<dbReference type="InterPro" id="IPR005107">
    <property type="entry name" value="CO_DH_flav_C"/>
</dbReference>
<comment type="caution">
    <text evidence="8">The sequence shown here is derived from an EMBL/GenBank/DDBJ whole genome shotgun (WGS) entry which is preliminary data.</text>
</comment>
<dbReference type="Proteomes" id="UP000468901">
    <property type="component" value="Unassembled WGS sequence"/>
</dbReference>
<proteinExistence type="predicted"/>
<dbReference type="SMART" id="SM01092">
    <property type="entry name" value="CO_deh_flav_C"/>
    <property type="match status" value="1"/>
</dbReference>
<keyword evidence="5" id="KW-0408">Iron</keyword>
<dbReference type="GO" id="GO:0004854">
    <property type="term" value="F:xanthine dehydrogenase activity"/>
    <property type="evidence" value="ECO:0007669"/>
    <property type="project" value="UniProtKB-EC"/>
</dbReference>
<evidence type="ECO:0000256" key="5">
    <source>
        <dbReference type="ARBA" id="ARBA00023004"/>
    </source>
</evidence>
<dbReference type="EC" id="1.17.1.4" evidence="8"/>
<dbReference type="PANTHER" id="PTHR45444">
    <property type="entry name" value="XANTHINE DEHYDROGENASE"/>
    <property type="match status" value="1"/>
</dbReference>
<dbReference type="Pfam" id="PF00111">
    <property type="entry name" value="Fer2"/>
    <property type="match status" value="1"/>
</dbReference>
<dbReference type="Pfam" id="PF00941">
    <property type="entry name" value="FAD_binding_5"/>
    <property type="match status" value="1"/>
</dbReference>
<accession>A0A6N6VPA5</accession>
<keyword evidence="4 8" id="KW-0560">Oxidoreductase</keyword>
<dbReference type="InterPro" id="IPR036318">
    <property type="entry name" value="FAD-bd_PCMH-like_sf"/>
</dbReference>
<keyword evidence="2" id="KW-0479">Metal-binding</keyword>
<evidence type="ECO:0000313" key="9">
    <source>
        <dbReference type="Proteomes" id="UP000468901"/>
    </source>
</evidence>
<keyword evidence="3" id="KW-0274">FAD</keyword>
<dbReference type="PANTHER" id="PTHR45444:SF3">
    <property type="entry name" value="XANTHINE DEHYDROGENASE"/>
    <property type="match status" value="1"/>
</dbReference>
<dbReference type="InterPro" id="IPR036884">
    <property type="entry name" value="2Fe-2S-bd_dom_sf"/>
</dbReference>
<dbReference type="Pfam" id="PF01799">
    <property type="entry name" value="Fer2_2"/>
    <property type="match status" value="1"/>
</dbReference>
<keyword evidence="1" id="KW-0285">Flavoprotein</keyword>
<evidence type="ECO:0000259" key="6">
    <source>
        <dbReference type="PROSITE" id="PS51085"/>
    </source>
</evidence>
<dbReference type="InterPro" id="IPR016167">
    <property type="entry name" value="FAD-bd_PCMH_sub1"/>
</dbReference>
<dbReference type="InterPro" id="IPR012175">
    <property type="entry name" value="Xanth_DH_ssu_bac"/>
</dbReference>
<evidence type="ECO:0000313" key="8">
    <source>
        <dbReference type="EMBL" id="KAB7741740.1"/>
    </source>
</evidence>
<dbReference type="PROSITE" id="PS51387">
    <property type="entry name" value="FAD_PCMH"/>
    <property type="match status" value="1"/>
</dbReference>
<dbReference type="GO" id="GO:0071949">
    <property type="term" value="F:FAD binding"/>
    <property type="evidence" value="ECO:0007669"/>
    <property type="project" value="InterPro"/>
</dbReference>
<dbReference type="InterPro" id="IPR002888">
    <property type="entry name" value="2Fe-2S-bd"/>
</dbReference>
<dbReference type="SUPFAM" id="SSF47741">
    <property type="entry name" value="CO dehydrogenase ISP C-domain like"/>
    <property type="match status" value="1"/>
</dbReference>
<dbReference type="SUPFAM" id="SSF55447">
    <property type="entry name" value="CO dehydrogenase flavoprotein C-terminal domain-like"/>
    <property type="match status" value="1"/>
</dbReference>
<keyword evidence="9" id="KW-1185">Reference proteome</keyword>
<dbReference type="PROSITE" id="PS00197">
    <property type="entry name" value="2FE2S_FER_1"/>
    <property type="match status" value="1"/>
</dbReference>
<feature type="domain" description="2Fe-2S ferredoxin-type" evidence="6">
    <location>
        <begin position="3"/>
        <end position="89"/>
    </location>
</feature>
<evidence type="ECO:0000256" key="1">
    <source>
        <dbReference type="ARBA" id="ARBA00022630"/>
    </source>
</evidence>
<dbReference type="SUPFAM" id="SSF56176">
    <property type="entry name" value="FAD-binding/transporter-associated domain-like"/>
    <property type="match status" value="1"/>
</dbReference>
<evidence type="ECO:0000259" key="7">
    <source>
        <dbReference type="PROSITE" id="PS51387"/>
    </source>
</evidence>
<dbReference type="NCBIfam" id="TIGR02963">
    <property type="entry name" value="xanthine_xdhA"/>
    <property type="match status" value="1"/>
</dbReference>
<dbReference type="Gene3D" id="3.30.390.50">
    <property type="entry name" value="CO dehydrogenase flavoprotein, C-terminal domain"/>
    <property type="match status" value="1"/>
</dbReference>
<dbReference type="InterPro" id="IPR036010">
    <property type="entry name" value="2Fe-2S_ferredoxin-like_sf"/>
</dbReference>
<dbReference type="EMBL" id="WESC01000003">
    <property type="protein sequence ID" value="KAB7741740.1"/>
    <property type="molecule type" value="Genomic_DNA"/>
</dbReference>
<reference evidence="8 9" key="1">
    <citation type="submission" date="2019-09" db="EMBL/GenBank/DDBJ databases">
        <title>Parvibaculum sedimenti sp. nov., isolated from sediment.</title>
        <authorList>
            <person name="Wang Y."/>
        </authorList>
    </citation>
    <scope>NUCLEOTIDE SEQUENCE [LARGE SCALE GENOMIC DNA]</scope>
    <source>
        <strain evidence="8 9">HXT-9</strain>
    </source>
</reference>
<dbReference type="Pfam" id="PF03450">
    <property type="entry name" value="CO_deh_flav_C"/>
    <property type="match status" value="1"/>
</dbReference>
<protein>
    <submittedName>
        <fullName evidence="8">Xanthine dehydrogenase small subunit</fullName>
        <ecNumber evidence="8">1.17.1.4</ecNumber>
    </submittedName>
</protein>
<dbReference type="InterPro" id="IPR012675">
    <property type="entry name" value="Beta-grasp_dom_sf"/>
</dbReference>
<dbReference type="Gene3D" id="1.10.150.120">
    <property type="entry name" value="[2Fe-2S]-binding domain"/>
    <property type="match status" value="1"/>
</dbReference>
<dbReference type="GO" id="GO:0005506">
    <property type="term" value="F:iron ion binding"/>
    <property type="evidence" value="ECO:0007669"/>
    <property type="project" value="InterPro"/>
</dbReference>
<evidence type="ECO:0000256" key="4">
    <source>
        <dbReference type="ARBA" id="ARBA00023002"/>
    </source>
</evidence>
<organism evidence="8 9">
    <name type="scientific">Parvibaculum sedimenti</name>
    <dbReference type="NCBI Taxonomy" id="2608632"/>
    <lineage>
        <taxon>Bacteria</taxon>
        <taxon>Pseudomonadati</taxon>
        <taxon>Pseudomonadota</taxon>
        <taxon>Alphaproteobacteria</taxon>
        <taxon>Hyphomicrobiales</taxon>
        <taxon>Parvibaculaceae</taxon>
        <taxon>Parvibaculum</taxon>
    </lineage>
</organism>
<dbReference type="CDD" id="cd00207">
    <property type="entry name" value="fer2"/>
    <property type="match status" value="1"/>
</dbReference>
<dbReference type="AlphaFoldDB" id="A0A6N6VPA5"/>
<evidence type="ECO:0000256" key="2">
    <source>
        <dbReference type="ARBA" id="ARBA00022723"/>
    </source>
</evidence>
<dbReference type="InterPro" id="IPR006058">
    <property type="entry name" value="2Fe2S_fd_BS"/>
</dbReference>
<feature type="domain" description="FAD-binding PCMH-type" evidence="7">
    <location>
        <begin position="193"/>
        <end position="366"/>
    </location>
</feature>
<dbReference type="InterPro" id="IPR001041">
    <property type="entry name" value="2Fe-2S_ferredoxin-type"/>
</dbReference>
<dbReference type="Gene3D" id="3.30.43.10">
    <property type="entry name" value="Uridine Diphospho-n-acetylenolpyruvylglucosamine Reductase, domain 2"/>
    <property type="match status" value="1"/>
</dbReference>
<dbReference type="InterPro" id="IPR002346">
    <property type="entry name" value="Mopterin_DH_FAD-bd"/>
</dbReference>
<dbReference type="InterPro" id="IPR036683">
    <property type="entry name" value="CO_DH_flav_C_dom_sf"/>
</dbReference>
<evidence type="ECO:0000256" key="3">
    <source>
        <dbReference type="ARBA" id="ARBA00022827"/>
    </source>
</evidence>
<dbReference type="Gene3D" id="3.30.465.10">
    <property type="match status" value="1"/>
</dbReference>
<dbReference type="PROSITE" id="PS51085">
    <property type="entry name" value="2FE2S_FER_2"/>
    <property type="match status" value="1"/>
</dbReference>
<name>A0A6N6VPA5_9HYPH</name>
<dbReference type="RefSeq" id="WP_152215043.1">
    <property type="nucleotide sequence ID" value="NZ_WESC01000003.1"/>
</dbReference>
<dbReference type="InterPro" id="IPR016166">
    <property type="entry name" value="FAD-bd_PCMH"/>
</dbReference>
<dbReference type="SUPFAM" id="SSF54292">
    <property type="entry name" value="2Fe-2S ferredoxin-like"/>
    <property type="match status" value="1"/>
</dbReference>